<evidence type="ECO:0000313" key="2">
    <source>
        <dbReference type="EMBL" id="MBI6630156.1"/>
    </source>
</evidence>
<sequence>MRHTVKNIVSSVLILGSIAFAAPASAGAIDRACRQSDRGASAPQLCGCLQAVANTTLKRSEHRRVAKFFKDPHMAQEVRQSNRRPDADFWLRYRSFGEQVRQVCG</sequence>
<feature type="chain" id="PRO_5037251000" description="Arginine transporter" evidence="1">
    <location>
        <begin position="22"/>
        <end position="105"/>
    </location>
</feature>
<dbReference type="AlphaFoldDB" id="A0A934HSP6"/>
<protein>
    <recommendedName>
        <fullName evidence="4">Arginine transporter</fullName>
    </recommendedName>
</protein>
<dbReference type="EMBL" id="JAEIJD010000007">
    <property type="protein sequence ID" value="MBI6630156.1"/>
    <property type="molecule type" value="Genomic_DNA"/>
</dbReference>
<dbReference type="Proteomes" id="UP000613255">
    <property type="component" value="Unassembled WGS sequence"/>
</dbReference>
<gene>
    <name evidence="2" type="ORF">JAO82_09720</name>
</gene>
<keyword evidence="3" id="KW-1185">Reference proteome</keyword>
<comment type="caution">
    <text evidence="2">The sequence shown here is derived from an EMBL/GenBank/DDBJ whole genome shotgun (WGS) entry which is preliminary data.</text>
</comment>
<proteinExistence type="predicted"/>
<accession>A0A934HSP6</accession>
<keyword evidence="1" id="KW-0732">Signal</keyword>
<organism evidence="2 3">
    <name type="scientific">Pontibaca salina</name>
    <dbReference type="NCBI Taxonomy" id="2795731"/>
    <lineage>
        <taxon>Bacteria</taxon>
        <taxon>Pseudomonadati</taxon>
        <taxon>Pseudomonadota</taxon>
        <taxon>Alphaproteobacteria</taxon>
        <taxon>Rhodobacterales</taxon>
        <taxon>Roseobacteraceae</taxon>
        <taxon>Pontibaca</taxon>
    </lineage>
</organism>
<evidence type="ECO:0000313" key="3">
    <source>
        <dbReference type="Proteomes" id="UP000613255"/>
    </source>
</evidence>
<reference evidence="2" key="1">
    <citation type="submission" date="2020-12" db="EMBL/GenBank/DDBJ databases">
        <title>Pontibaca salina gen. nov., sp. nov., isolated from marine sediment.</title>
        <authorList>
            <person name="Bo J."/>
            <person name="Wang S."/>
            <person name="Song X."/>
            <person name="Du Z."/>
        </authorList>
    </citation>
    <scope>NUCLEOTIDE SEQUENCE</scope>
    <source>
        <strain evidence="2">S1109L</strain>
    </source>
</reference>
<name>A0A934HSP6_9RHOB</name>
<evidence type="ECO:0008006" key="4">
    <source>
        <dbReference type="Google" id="ProtNLM"/>
    </source>
</evidence>
<evidence type="ECO:0000256" key="1">
    <source>
        <dbReference type="SAM" id="SignalP"/>
    </source>
</evidence>
<feature type="signal peptide" evidence="1">
    <location>
        <begin position="1"/>
        <end position="21"/>
    </location>
</feature>